<dbReference type="Pfam" id="PF00067">
    <property type="entry name" value="p450"/>
    <property type="match status" value="1"/>
</dbReference>
<dbReference type="AlphaFoldDB" id="A0A4P6MSQ5"/>
<dbReference type="Proteomes" id="UP000290408">
    <property type="component" value="Chromosome"/>
</dbReference>
<evidence type="ECO:0000256" key="2">
    <source>
        <dbReference type="ARBA" id="ARBA00010617"/>
    </source>
</evidence>
<dbReference type="InterPro" id="IPR036396">
    <property type="entry name" value="Cyt_P450_sf"/>
</dbReference>
<keyword evidence="7" id="KW-0503">Monooxygenase</keyword>
<protein>
    <submittedName>
        <fullName evidence="9">Cytochrome P450</fullName>
    </submittedName>
</protein>
<dbReference type="InterPro" id="IPR002401">
    <property type="entry name" value="Cyt_P450_E_grp-I"/>
</dbReference>
<keyword evidence="5" id="KW-0560">Oxidoreductase</keyword>
<dbReference type="EMBL" id="CP036164">
    <property type="protein sequence ID" value="QBF46029.1"/>
    <property type="molecule type" value="Genomic_DNA"/>
</dbReference>
<dbReference type="SUPFAM" id="SSF48264">
    <property type="entry name" value="Cytochrome P450"/>
    <property type="match status" value="1"/>
</dbReference>
<dbReference type="InterPro" id="IPR001128">
    <property type="entry name" value="Cyt_P450"/>
</dbReference>
<accession>A0A4P6MSQ5</accession>
<dbReference type="GO" id="GO:0020037">
    <property type="term" value="F:heme binding"/>
    <property type="evidence" value="ECO:0007669"/>
    <property type="project" value="InterPro"/>
</dbReference>
<dbReference type="PANTHER" id="PTHR24286">
    <property type="entry name" value="CYTOCHROME P450 26"/>
    <property type="match status" value="1"/>
</dbReference>
<evidence type="ECO:0000256" key="7">
    <source>
        <dbReference type="ARBA" id="ARBA00023033"/>
    </source>
</evidence>
<evidence type="ECO:0000256" key="5">
    <source>
        <dbReference type="ARBA" id="ARBA00023002"/>
    </source>
</evidence>
<dbReference type="GO" id="GO:0004497">
    <property type="term" value="F:monooxygenase activity"/>
    <property type="evidence" value="ECO:0007669"/>
    <property type="project" value="UniProtKB-KW"/>
</dbReference>
<proteinExistence type="inferred from homology"/>
<keyword evidence="10" id="KW-1185">Reference proteome</keyword>
<gene>
    <name evidence="9" type="ORF">EXU32_07035</name>
</gene>
<feature type="binding site" description="axial binding residue" evidence="8">
    <location>
        <position position="351"/>
    </location>
    <ligand>
        <name>heme</name>
        <dbReference type="ChEBI" id="CHEBI:30413"/>
    </ligand>
    <ligandPart>
        <name>Fe</name>
        <dbReference type="ChEBI" id="CHEBI:18248"/>
    </ligandPart>
</feature>
<dbReference type="GO" id="GO:0016125">
    <property type="term" value="P:sterol metabolic process"/>
    <property type="evidence" value="ECO:0007669"/>
    <property type="project" value="TreeGrafter"/>
</dbReference>
<evidence type="ECO:0000256" key="8">
    <source>
        <dbReference type="PIRSR" id="PIRSR602401-1"/>
    </source>
</evidence>
<keyword evidence="3 8" id="KW-0349">Heme</keyword>
<dbReference type="KEGG" id="jli:EXU32_07035"/>
<organism evidence="9 10">
    <name type="scientific">Janibacter limosus</name>
    <dbReference type="NCBI Taxonomy" id="53458"/>
    <lineage>
        <taxon>Bacteria</taxon>
        <taxon>Bacillati</taxon>
        <taxon>Actinomycetota</taxon>
        <taxon>Actinomycetes</taxon>
        <taxon>Micrococcales</taxon>
        <taxon>Intrasporangiaceae</taxon>
        <taxon>Janibacter</taxon>
    </lineage>
</organism>
<name>A0A4P6MSQ5_9MICO</name>
<reference evidence="9 10" key="1">
    <citation type="submission" date="2019-02" db="EMBL/GenBank/DDBJ databases">
        <title>Genomic data mining of an Antarctic deep-sea actinobacterium, Janibacterlimosus P3-3-X1.</title>
        <authorList>
            <person name="Liao L."/>
            <person name="Chen B."/>
        </authorList>
    </citation>
    <scope>NUCLEOTIDE SEQUENCE [LARGE SCALE GENOMIC DNA]</scope>
    <source>
        <strain evidence="9 10">P3-3-X1</strain>
    </source>
</reference>
<evidence type="ECO:0000313" key="9">
    <source>
        <dbReference type="EMBL" id="QBF46029.1"/>
    </source>
</evidence>
<dbReference type="STRING" id="1216970.GCA_001570985_00239"/>
<evidence type="ECO:0000313" key="10">
    <source>
        <dbReference type="Proteomes" id="UP000290408"/>
    </source>
</evidence>
<evidence type="ECO:0000256" key="6">
    <source>
        <dbReference type="ARBA" id="ARBA00023004"/>
    </source>
</evidence>
<keyword evidence="6 8" id="KW-0408">Iron</keyword>
<evidence type="ECO:0000256" key="1">
    <source>
        <dbReference type="ARBA" id="ARBA00001971"/>
    </source>
</evidence>
<dbReference type="Gene3D" id="1.10.630.10">
    <property type="entry name" value="Cytochrome P450"/>
    <property type="match status" value="1"/>
</dbReference>
<evidence type="ECO:0000256" key="4">
    <source>
        <dbReference type="ARBA" id="ARBA00022723"/>
    </source>
</evidence>
<dbReference type="OrthoDB" id="9764248at2"/>
<dbReference type="PANTHER" id="PTHR24286:SF24">
    <property type="entry name" value="LANOSTEROL 14-ALPHA DEMETHYLASE"/>
    <property type="match status" value="1"/>
</dbReference>
<comment type="cofactor">
    <cofactor evidence="1 8">
        <name>heme</name>
        <dbReference type="ChEBI" id="CHEBI:30413"/>
    </cofactor>
</comment>
<dbReference type="PRINTS" id="PR00463">
    <property type="entry name" value="EP450I"/>
</dbReference>
<keyword evidence="4 8" id="KW-0479">Metal-binding</keyword>
<sequence>MTPEISWQLLTRGYLTEPLMAESSERPAARRVRVLGRPALLVAGDEGARLFYDTELMSRQGAVPAPLSDEIFGVGTIHGLDGSAHRHRKAIHLQSLDDAGVVAVREQVVRSWRERIDRDGEQVPEQLFGSLSEVLGVAALRWAGLGDVDAIRRSRDLTAIVEGLGSPARYLRGRLARRRCEAWAADAVRAARRGVDGSAPVNVVASAVDDQGCLLPVEVAAVELLNLIRPQVAVAYFGAFVPLALRTRPDWVERVGSGGDALSCRAFGHEIRRHYPFVPMLAARAREDLSWHGHHVRRGQRVLLHVVATNHDPARWDHPWSFRPERFLGYEPAPYEFVPQGGGNVERGHRCPGEPAVVEVLHVLVRELADLPHRRGPLRFDASRIPARPSA</sequence>
<dbReference type="GO" id="GO:0016705">
    <property type="term" value="F:oxidoreductase activity, acting on paired donors, with incorporation or reduction of molecular oxygen"/>
    <property type="evidence" value="ECO:0007669"/>
    <property type="project" value="InterPro"/>
</dbReference>
<dbReference type="GO" id="GO:0005506">
    <property type="term" value="F:iron ion binding"/>
    <property type="evidence" value="ECO:0007669"/>
    <property type="project" value="InterPro"/>
</dbReference>
<comment type="similarity">
    <text evidence="2">Belongs to the cytochrome P450 family.</text>
</comment>
<evidence type="ECO:0000256" key="3">
    <source>
        <dbReference type="ARBA" id="ARBA00022617"/>
    </source>
</evidence>